<proteinExistence type="predicted"/>
<feature type="transmembrane region" description="Helical" evidence="1">
    <location>
        <begin position="9"/>
        <end position="33"/>
    </location>
</feature>
<dbReference type="RefSeq" id="WP_073717671.1">
    <property type="nucleotide sequence ID" value="NZ_MQVR01000158.1"/>
</dbReference>
<protein>
    <submittedName>
        <fullName evidence="2">Uncharacterized protein</fullName>
    </submittedName>
</protein>
<gene>
    <name evidence="2" type="ORF">BSZ39_12765</name>
</gene>
<organism evidence="2 3">
    <name type="scientific">Bowdeniella nasicola</name>
    <dbReference type="NCBI Taxonomy" id="208480"/>
    <lineage>
        <taxon>Bacteria</taxon>
        <taxon>Bacillati</taxon>
        <taxon>Actinomycetota</taxon>
        <taxon>Actinomycetes</taxon>
        <taxon>Actinomycetales</taxon>
        <taxon>Actinomycetaceae</taxon>
        <taxon>Bowdeniella</taxon>
    </lineage>
</organism>
<keyword evidence="1" id="KW-1133">Transmembrane helix</keyword>
<feature type="transmembrane region" description="Helical" evidence="1">
    <location>
        <begin position="69"/>
        <end position="89"/>
    </location>
</feature>
<evidence type="ECO:0000313" key="2">
    <source>
        <dbReference type="EMBL" id="OKL51354.1"/>
    </source>
</evidence>
<accession>A0A1Q5PUS8</accession>
<dbReference type="AlphaFoldDB" id="A0A1Q5PUS8"/>
<evidence type="ECO:0000313" key="3">
    <source>
        <dbReference type="Proteomes" id="UP000185628"/>
    </source>
</evidence>
<keyword evidence="3" id="KW-1185">Reference proteome</keyword>
<keyword evidence="1" id="KW-0472">Membrane</keyword>
<dbReference type="OrthoDB" id="5196164at2"/>
<reference evidence="3" key="1">
    <citation type="submission" date="2016-12" db="EMBL/GenBank/DDBJ databases">
        <authorList>
            <person name="Meng X."/>
        </authorList>
    </citation>
    <scope>NUCLEOTIDE SEQUENCE [LARGE SCALE GENOMIC DNA]</scope>
    <source>
        <strain evidence="3">DSM 19116</strain>
    </source>
</reference>
<comment type="caution">
    <text evidence="2">The sequence shown here is derived from an EMBL/GenBank/DDBJ whole genome shotgun (WGS) entry which is preliminary data.</text>
</comment>
<keyword evidence="1" id="KW-0812">Transmembrane</keyword>
<sequence>MASHVKNGLYLFGMILLLGAALAFLIFVVPLLMGIITSTPWVATGIIFVIFIVLVLTQRPQIWSSHATIILAIIVVVGTAFDFVGNPVFNAPFEKLFLGPGEHLMASTMTETIGGEIHTSGVMSIVDADGNVLRPFNASLLVPYRFVVYFGVYFVLLWICKPFVKPRAQSKE</sequence>
<dbReference type="Proteomes" id="UP000185628">
    <property type="component" value="Unassembled WGS sequence"/>
</dbReference>
<dbReference type="EMBL" id="MQVR01000158">
    <property type="protein sequence ID" value="OKL51354.1"/>
    <property type="molecule type" value="Genomic_DNA"/>
</dbReference>
<feature type="transmembrane region" description="Helical" evidence="1">
    <location>
        <begin position="146"/>
        <end position="164"/>
    </location>
</feature>
<evidence type="ECO:0000256" key="1">
    <source>
        <dbReference type="SAM" id="Phobius"/>
    </source>
</evidence>
<feature type="transmembrane region" description="Helical" evidence="1">
    <location>
        <begin position="39"/>
        <end position="57"/>
    </location>
</feature>
<name>A0A1Q5PUS8_9ACTO</name>